<name>A0AAE0BK65_9CHLO</name>
<dbReference type="Proteomes" id="UP001190700">
    <property type="component" value="Unassembled WGS sequence"/>
</dbReference>
<gene>
    <name evidence="3" type="ORF">CYMTET_45080</name>
    <name evidence="2" type="ORF">CYMTET_52737</name>
</gene>
<dbReference type="SUPFAM" id="SSF110221">
    <property type="entry name" value="AbfB domain"/>
    <property type="match status" value="1"/>
</dbReference>
<evidence type="ECO:0000256" key="1">
    <source>
        <dbReference type="SAM" id="MobiDB-lite"/>
    </source>
</evidence>
<dbReference type="EMBL" id="LGRX02034684">
    <property type="protein sequence ID" value="KAK3237184.1"/>
    <property type="molecule type" value="Genomic_DNA"/>
</dbReference>
<organism evidence="2 4">
    <name type="scientific">Cymbomonas tetramitiformis</name>
    <dbReference type="NCBI Taxonomy" id="36881"/>
    <lineage>
        <taxon>Eukaryota</taxon>
        <taxon>Viridiplantae</taxon>
        <taxon>Chlorophyta</taxon>
        <taxon>Pyramimonadophyceae</taxon>
        <taxon>Pyramimonadales</taxon>
        <taxon>Pyramimonadaceae</taxon>
        <taxon>Cymbomonas</taxon>
    </lineage>
</organism>
<dbReference type="GO" id="GO:0046556">
    <property type="term" value="F:alpha-L-arabinofuranosidase activity"/>
    <property type="evidence" value="ECO:0007669"/>
    <property type="project" value="InterPro"/>
</dbReference>
<evidence type="ECO:0000313" key="2">
    <source>
        <dbReference type="EMBL" id="KAK3237184.1"/>
    </source>
</evidence>
<keyword evidence="4" id="KW-1185">Reference proteome</keyword>
<dbReference type="EMBL" id="LGRX02030753">
    <property type="protein sequence ID" value="KAK3245347.1"/>
    <property type="molecule type" value="Genomic_DNA"/>
</dbReference>
<dbReference type="GO" id="GO:0046373">
    <property type="term" value="P:L-arabinose metabolic process"/>
    <property type="evidence" value="ECO:0007669"/>
    <property type="project" value="InterPro"/>
</dbReference>
<dbReference type="Gene3D" id="2.80.10.50">
    <property type="match status" value="1"/>
</dbReference>
<reference evidence="2" key="2">
    <citation type="submission" date="2023-06" db="EMBL/GenBank/DDBJ databases">
        <title>Long-read-based genome assembly of the green algal bacterivore Cymbomonas tetramitiformis.</title>
        <authorList>
            <person name="Gyaltshen Y."/>
            <person name="Rozenberg A."/>
            <person name="Paasch A."/>
            <person name="Burns J.A."/>
            <person name="Warring S."/>
            <person name="Larson R."/>
            <person name="Maurer-Alcala X."/>
            <person name="Dacks J."/>
            <person name="Kim E."/>
        </authorList>
    </citation>
    <scope>NUCLEOTIDE SEQUENCE</scope>
    <source>
        <strain evidence="2">PLY_AMNH</strain>
    </source>
</reference>
<reference evidence="2 4" key="1">
    <citation type="journal article" date="2015" name="Genome Biol. Evol.">
        <title>Comparative Genomics of a Bacterivorous Green Alga Reveals Evolutionary Causalities and Consequences of Phago-Mixotrophic Mode of Nutrition.</title>
        <authorList>
            <person name="Burns J.A."/>
            <person name="Paasch A."/>
            <person name="Narechania A."/>
            <person name="Kim E."/>
        </authorList>
    </citation>
    <scope>NUCLEOTIDE SEQUENCE [LARGE SCALE GENOMIC DNA]</scope>
    <source>
        <strain evidence="2">PLY_AMNH</strain>
    </source>
</reference>
<evidence type="ECO:0000313" key="3">
    <source>
        <dbReference type="EMBL" id="KAK3245347.1"/>
    </source>
</evidence>
<proteinExistence type="predicted"/>
<comment type="caution">
    <text evidence="2">The sequence shown here is derived from an EMBL/GenBank/DDBJ whole genome shotgun (WGS) entry which is preliminary data.</text>
</comment>
<protein>
    <submittedName>
        <fullName evidence="2">Uncharacterized protein</fullName>
    </submittedName>
</protein>
<evidence type="ECO:0000313" key="4">
    <source>
        <dbReference type="Proteomes" id="UP001190700"/>
    </source>
</evidence>
<dbReference type="AlphaFoldDB" id="A0AAE0BK65"/>
<sequence length="598" mass="66903">MKKEFVRLVDQIFNPDELVVNYPRNIYNAVGDGDFVTQFAGKSGVVGRRTQRRAGCGRGGAGGTCASSEGPPTGVYTVQVKWNGEQPLVISRTRIKWRDVEVPVVHDEVIWDADNSSLQVDVFVPTQETEWLPDQVGVRERLNLVFETDTLISGSFQREGEGPLPVYVSKDGDVPETENNGTPYVVTWHVNDHAEGMCFENYDDALELYKEKWNGPWAARLYDSDGSVRQQYGIMDYYNWWALDSWRNANVSGDTDVPVVMSASSSSTDADDQEDSFMYEFVNSCVVFEAANKYGLSARGVRPNTQLYNTRGDDDQFRARQVGNRLFAFESLSTPGYYVGIDDDPADVWYPQEKCYRSVLVKYGDPRAHLRLIPARDGSDTLRSFESAARPGFLLNHCDGLMWFFDGPANDESTFSKDASWKLLNGFEHGRSAISSIPKTVNYEPTEMTNDDDADVVTLSLQDGQQLYVNPEGWAGVACEGDYTNTELARRAWTFTPIDDDEPTGIITLEDGRQLYANPAGYLGVAFEGCFTNTDPARRIWNLKSANDNDSFTAVLKDSRVMHVDSSGWALVGSEAAHARDQVNTLSKEASTWRLSRF</sequence>
<feature type="region of interest" description="Disordered" evidence="1">
    <location>
        <begin position="51"/>
        <end position="70"/>
    </location>
</feature>
<dbReference type="InterPro" id="IPR036195">
    <property type="entry name" value="AbfB_ABD_sf"/>
</dbReference>
<accession>A0AAE0BK65</accession>